<dbReference type="GO" id="GO:0005886">
    <property type="term" value="C:plasma membrane"/>
    <property type="evidence" value="ECO:0007669"/>
    <property type="project" value="UniProtKB-SubCell"/>
</dbReference>
<accession>A0A1U7J548</accession>
<keyword evidence="11" id="KW-1185">Reference proteome</keyword>
<protein>
    <recommendedName>
        <fullName evidence="8">Phosphate transport system permease protein PstA</fullName>
    </recommendedName>
</protein>
<dbReference type="Gene3D" id="1.10.3720.10">
    <property type="entry name" value="MetI-like"/>
    <property type="match status" value="1"/>
</dbReference>
<dbReference type="AlphaFoldDB" id="A0A1U7J548"/>
<feature type="transmembrane region" description="Helical" evidence="8">
    <location>
        <begin position="81"/>
        <end position="113"/>
    </location>
</feature>
<dbReference type="Pfam" id="PF00528">
    <property type="entry name" value="BPD_transp_1"/>
    <property type="match status" value="1"/>
</dbReference>
<dbReference type="GO" id="GO:0035435">
    <property type="term" value="P:phosphate ion transmembrane transport"/>
    <property type="evidence" value="ECO:0007669"/>
    <property type="project" value="InterPro"/>
</dbReference>
<keyword evidence="5 8" id="KW-0812">Transmembrane</keyword>
<keyword evidence="6 8" id="KW-1133">Transmembrane helix</keyword>
<name>A0A1U7J548_9CYAN</name>
<keyword evidence="3" id="KW-0813">Transport</keyword>
<dbReference type="NCBIfam" id="TIGR00974">
    <property type="entry name" value="3a0107s02c"/>
    <property type="match status" value="1"/>
</dbReference>
<keyword evidence="4 8" id="KW-1003">Cell membrane</keyword>
<evidence type="ECO:0000256" key="5">
    <source>
        <dbReference type="ARBA" id="ARBA00022692"/>
    </source>
</evidence>
<dbReference type="GO" id="GO:0005315">
    <property type="term" value="F:phosphate transmembrane transporter activity"/>
    <property type="evidence" value="ECO:0007669"/>
    <property type="project" value="InterPro"/>
</dbReference>
<sequence>MTPLSSQTKPLDAGWDIEQKQVLHALGRRQGIDQGFSWLALSAVIFSLFVLVVLLADVLIDGVPVLSWNFLTSFPSRKAETAGVVSALVGTIWVMVLVALVTFPIGVGAGIFLEEFVPDSWLARAIEINISNLAGVPSIIYGLLGLQVFVRILFPITQGRTVLAGALTLALLVLPIVIIATREALRAIPGSLRQAGFALGATRWQVIRSHIFPLALPGILTGVILALSRAIGETAPLITIGALTYIPFLPELSLRGLQSPFTVLPIQIYNWVSRPQADFHALAAGAIIVLMVILLLMNATAIYLRNRFQK</sequence>
<evidence type="ECO:0000259" key="9">
    <source>
        <dbReference type="PROSITE" id="PS50928"/>
    </source>
</evidence>
<proteinExistence type="inferred from homology"/>
<dbReference type="SUPFAM" id="SSF161098">
    <property type="entry name" value="MetI-like"/>
    <property type="match status" value="1"/>
</dbReference>
<organism evidence="10 11">
    <name type="scientific">Phormidium tenue NIES-30</name>
    <dbReference type="NCBI Taxonomy" id="549789"/>
    <lineage>
        <taxon>Bacteria</taxon>
        <taxon>Bacillati</taxon>
        <taxon>Cyanobacteriota</taxon>
        <taxon>Cyanophyceae</taxon>
        <taxon>Oscillatoriophycideae</taxon>
        <taxon>Oscillatoriales</taxon>
        <taxon>Oscillatoriaceae</taxon>
        <taxon>Phormidium</taxon>
    </lineage>
</organism>
<feature type="transmembrane region" description="Helical" evidence="8">
    <location>
        <begin position="133"/>
        <end position="154"/>
    </location>
</feature>
<keyword evidence="7 8" id="KW-0472">Membrane</keyword>
<evidence type="ECO:0000256" key="6">
    <source>
        <dbReference type="ARBA" id="ARBA00022989"/>
    </source>
</evidence>
<feature type="transmembrane region" description="Helical" evidence="8">
    <location>
        <begin position="210"/>
        <end position="227"/>
    </location>
</feature>
<evidence type="ECO:0000313" key="10">
    <source>
        <dbReference type="EMBL" id="OKH47815.1"/>
    </source>
</evidence>
<evidence type="ECO:0000256" key="3">
    <source>
        <dbReference type="ARBA" id="ARBA00022448"/>
    </source>
</evidence>
<comment type="subcellular location">
    <subcellularLocation>
        <location evidence="1 8">Cell membrane</location>
        <topology evidence="1 8">Multi-pass membrane protein</topology>
    </subcellularLocation>
</comment>
<gene>
    <name evidence="10" type="ORF">NIES30_12640</name>
</gene>
<evidence type="ECO:0000256" key="2">
    <source>
        <dbReference type="ARBA" id="ARBA00007069"/>
    </source>
</evidence>
<evidence type="ECO:0000256" key="8">
    <source>
        <dbReference type="RuleBase" id="RU363043"/>
    </source>
</evidence>
<dbReference type="CDD" id="cd06261">
    <property type="entry name" value="TM_PBP2"/>
    <property type="match status" value="1"/>
</dbReference>
<evidence type="ECO:0000256" key="7">
    <source>
        <dbReference type="ARBA" id="ARBA00023136"/>
    </source>
</evidence>
<dbReference type="PROSITE" id="PS50928">
    <property type="entry name" value="ABC_TM1"/>
    <property type="match status" value="1"/>
</dbReference>
<dbReference type="OrthoDB" id="9807065at2"/>
<dbReference type="RefSeq" id="WP_073608775.1">
    <property type="nucleotide sequence ID" value="NZ_MRCG01000008.1"/>
</dbReference>
<feature type="transmembrane region" description="Helical" evidence="8">
    <location>
        <begin position="36"/>
        <end position="60"/>
    </location>
</feature>
<comment type="caution">
    <text evidence="10">The sequence shown here is derived from an EMBL/GenBank/DDBJ whole genome shotgun (WGS) entry which is preliminary data.</text>
</comment>
<dbReference type="InterPro" id="IPR035906">
    <property type="entry name" value="MetI-like_sf"/>
</dbReference>
<feature type="transmembrane region" description="Helical" evidence="8">
    <location>
        <begin position="161"/>
        <end position="181"/>
    </location>
</feature>
<dbReference type="Proteomes" id="UP000185557">
    <property type="component" value="Unassembled WGS sequence"/>
</dbReference>
<dbReference type="STRING" id="549789.NIES30_12640"/>
<evidence type="ECO:0000256" key="1">
    <source>
        <dbReference type="ARBA" id="ARBA00004651"/>
    </source>
</evidence>
<reference evidence="10 11" key="1">
    <citation type="submission" date="2016-11" db="EMBL/GenBank/DDBJ databases">
        <title>Draft Genome Sequences of Nine Cyanobacterial Strains from Diverse Habitats.</title>
        <authorList>
            <person name="Zhu T."/>
            <person name="Hou S."/>
            <person name="Lu X."/>
            <person name="Hess W.R."/>
        </authorList>
    </citation>
    <scope>NUCLEOTIDE SEQUENCE [LARGE SCALE GENOMIC DNA]</scope>
    <source>
        <strain evidence="10 11">NIES-30</strain>
    </source>
</reference>
<feature type="domain" description="ABC transmembrane type-1" evidence="9">
    <location>
        <begin position="88"/>
        <end position="300"/>
    </location>
</feature>
<dbReference type="InterPro" id="IPR005672">
    <property type="entry name" value="Phosphate_PstA"/>
</dbReference>
<comment type="similarity">
    <text evidence="2 8">Belongs to the binding-protein-dependent transport system permease family. CysTW subfamily.</text>
</comment>
<evidence type="ECO:0000256" key="4">
    <source>
        <dbReference type="ARBA" id="ARBA00022475"/>
    </source>
</evidence>
<dbReference type="PANTHER" id="PTHR43470:SF5">
    <property type="entry name" value="PHOSPHATE TRANSPORT SYSTEM PERMEASE PROTEIN PSTA"/>
    <property type="match status" value="1"/>
</dbReference>
<evidence type="ECO:0000313" key="11">
    <source>
        <dbReference type="Proteomes" id="UP000185557"/>
    </source>
</evidence>
<dbReference type="PANTHER" id="PTHR43470">
    <property type="entry name" value="PHOSPHATE TRANSPORT SYSTEM PERMEASE PROTEIN PSTA-RELATED"/>
    <property type="match status" value="1"/>
</dbReference>
<dbReference type="InterPro" id="IPR000515">
    <property type="entry name" value="MetI-like"/>
</dbReference>
<feature type="transmembrane region" description="Helical" evidence="8">
    <location>
        <begin position="279"/>
        <end position="304"/>
    </location>
</feature>
<dbReference type="EMBL" id="MRCG01000008">
    <property type="protein sequence ID" value="OKH47815.1"/>
    <property type="molecule type" value="Genomic_DNA"/>
</dbReference>